<evidence type="ECO:0000313" key="3">
    <source>
        <dbReference type="Proteomes" id="UP000247727"/>
    </source>
</evidence>
<feature type="domain" description="NADPH-dependent FMN reductase-like" evidence="1">
    <location>
        <begin position="7"/>
        <end position="150"/>
    </location>
</feature>
<dbReference type="Gene3D" id="3.40.50.360">
    <property type="match status" value="1"/>
</dbReference>
<comment type="caution">
    <text evidence="2">The sequence shown here is derived from an EMBL/GenBank/DDBJ whole genome shotgun (WGS) entry which is preliminary data.</text>
</comment>
<keyword evidence="3" id="KW-1185">Reference proteome</keyword>
<dbReference type="OrthoDB" id="9812295at2"/>
<gene>
    <name evidence="2" type="ORF">C8J30_1049</name>
</gene>
<dbReference type="PANTHER" id="PTHR30543:SF21">
    <property type="entry name" value="NAD(P)H-DEPENDENT FMN REDUCTASE LOT6"/>
    <property type="match status" value="1"/>
</dbReference>
<dbReference type="EMBL" id="QJTK01000004">
    <property type="protein sequence ID" value="PYF10531.1"/>
    <property type="molecule type" value="Genomic_DNA"/>
</dbReference>
<proteinExistence type="predicted"/>
<dbReference type="PANTHER" id="PTHR30543">
    <property type="entry name" value="CHROMATE REDUCTASE"/>
    <property type="match status" value="1"/>
</dbReference>
<dbReference type="AlphaFoldDB" id="A0A318U0S0"/>
<dbReference type="GO" id="GO:0005829">
    <property type="term" value="C:cytosol"/>
    <property type="evidence" value="ECO:0007669"/>
    <property type="project" value="TreeGrafter"/>
</dbReference>
<evidence type="ECO:0000259" key="1">
    <source>
        <dbReference type="Pfam" id="PF03358"/>
    </source>
</evidence>
<organism evidence="2 3">
    <name type="scientific">Rhodobacter viridis</name>
    <dbReference type="NCBI Taxonomy" id="1054202"/>
    <lineage>
        <taxon>Bacteria</taxon>
        <taxon>Pseudomonadati</taxon>
        <taxon>Pseudomonadota</taxon>
        <taxon>Alphaproteobacteria</taxon>
        <taxon>Rhodobacterales</taxon>
        <taxon>Rhodobacter group</taxon>
        <taxon>Rhodobacter</taxon>
    </lineage>
</organism>
<dbReference type="GO" id="GO:0016491">
    <property type="term" value="F:oxidoreductase activity"/>
    <property type="evidence" value="ECO:0007669"/>
    <property type="project" value="InterPro"/>
</dbReference>
<sequence>MSKTHDIAVIVGSIRKGSLNRQLAEALIALAPETLRLRIVEIGDLALFNPDLDETTPPAAWTRFRAEIAGADGVLFVTPEHNRSMPAAMKNALDIGSRPWGQNAWAGKPAAVVSGSPGALGGFGANHHLRQTLVVLDMPAMAQPEAYVGHLGQAFDAEGNLTSEATRAHLSAMMQAFALWVDRHTAA</sequence>
<dbReference type="Proteomes" id="UP000247727">
    <property type="component" value="Unassembled WGS sequence"/>
</dbReference>
<dbReference type="SUPFAM" id="SSF52218">
    <property type="entry name" value="Flavoproteins"/>
    <property type="match status" value="1"/>
</dbReference>
<dbReference type="InterPro" id="IPR029039">
    <property type="entry name" value="Flavoprotein-like_sf"/>
</dbReference>
<reference evidence="2 3" key="1">
    <citation type="submission" date="2018-06" db="EMBL/GenBank/DDBJ databases">
        <title>Genomic Encyclopedia of Type Strains, Phase III (KMG-III): the genomes of soil and plant-associated and newly described type strains.</title>
        <authorList>
            <person name="Whitman W."/>
        </authorList>
    </citation>
    <scope>NUCLEOTIDE SEQUENCE [LARGE SCALE GENOMIC DNA]</scope>
    <source>
        <strain evidence="2 3">JA737</strain>
    </source>
</reference>
<dbReference type="GO" id="GO:0010181">
    <property type="term" value="F:FMN binding"/>
    <property type="evidence" value="ECO:0007669"/>
    <property type="project" value="TreeGrafter"/>
</dbReference>
<dbReference type="InterPro" id="IPR005025">
    <property type="entry name" value="FMN_Rdtase-like_dom"/>
</dbReference>
<dbReference type="InterPro" id="IPR050712">
    <property type="entry name" value="NAD(P)H-dep_reductase"/>
</dbReference>
<evidence type="ECO:0000313" key="2">
    <source>
        <dbReference type="EMBL" id="PYF10531.1"/>
    </source>
</evidence>
<dbReference type="Pfam" id="PF03358">
    <property type="entry name" value="FMN_red"/>
    <property type="match status" value="1"/>
</dbReference>
<dbReference type="RefSeq" id="WP_110805047.1">
    <property type="nucleotide sequence ID" value="NZ_QJTK01000004.1"/>
</dbReference>
<name>A0A318U0S0_9RHOB</name>
<accession>A0A318U0S0</accession>
<protein>
    <submittedName>
        <fullName evidence="2">Chromate reductase</fullName>
    </submittedName>
</protein>